<dbReference type="InterPro" id="IPR007809">
    <property type="entry name" value="FlgN-like"/>
</dbReference>
<evidence type="ECO:0000313" key="3">
    <source>
        <dbReference type="EMBL" id="NNF07723.1"/>
    </source>
</evidence>
<evidence type="ECO:0008006" key="5">
    <source>
        <dbReference type="Google" id="ProtNLM"/>
    </source>
</evidence>
<keyword evidence="1" id="KW-1005">Bacterial flagellum biogenesis</keyword>
<organism evidence="3 4">
    <name type="scientific">Eiseniibacteriota bacterium</name>
    <dbReference type="NCBI Taxonomy" id="2212470"/>
    <lineage>
        <taxon>Bacteria</taxon>
        <taxon>Candidatus Eiseniibacteriota</taxon>
    </lineage>
</organism>
<evidence type="ECO:0000313" key="4">
    <source>
        <dbReference type="Proteomes" id="UP000547674"/>
    </source>
</evidence>
<evidence type="ECO:0000256" key="2">
    <source>
        <dbReference type="SAM" id="Coils"/>
    </source>
</evidence>
<reference evidence="3 4" key="1">
    <citation type="submission" date="2020-03" db="EMBL/GenBank/DDBJ databases">
        <title>Metabolic flexibility allows generalist bacteria to become dominant in a frequently disturbed ecosystem.</title>
        <authorList>
            <person name="Chen Y.-J."/>
            <person name="Leung P.M."/>
            <person name="Bay S.K."/>
            <person name="Hugenholtz P."/>
            <person name="Kessler A.J."/>
            <person name="Shelley G."/>
            <person name="Waite D.W."/>
            <person name="Cook P.L."/>
            <person name="Greening C."/>
        </authorList>
    </citation>
    <scope>NUCLEOTIDE SEQUENCE [LARGE SCALE GENOMIC DNA]</scope>
    <source>
        <strain evidence="3">SS_bin_28</strain>
    </source>
</reference>
<dbReference type="AlphaFoldDB" id="A0A7Y2EGC2"/>
<dbReference type="Pfam" id="PF05130">
    <property type="entry name" value="FlgN"/>
    <property type="match status" value="1"/>
</dbReference>
<dbReference type="GO" id="GO:0044780">
    <property type="term" value="P:bacterial-type flagellum assembly"/>
    <property type="evidence" value="ECO:0007669"/>
    <property type="project" value="InterPro"/>
</dbReference>
<accession>A0A7Y2EGC2</accession>
<protein>
    <recommendedName>
        <fullName evidence="5">Flagellar protein FlgN</fullName>
    </recommendedName>
</protein>
<name>A0A7Y2EGC2_UNCEI</name>
<proteinExistence type="predicted"/>
<dbReference type="Proteomes" id="UP000547674">
    <property type="component" value="Unassembled WGS sequence"/>
</dbReference>
<evidence type="ECO:0000256" key="1">
    <source>
        <dbReference type="ARBA" id="ARBA00022795"/>
    </source>
</evidence>
<dbReference type="EMBL" id="JABDJR010000531">
    <property type="protein sequence ID" value="NNF07723.1"/>
    <property type="molecule type" value="Genomic_DNA"/>
</dbReference>
<dbReference type="SUPFAM" id="SSF140566">
    <property type="entry name" value="FlgN-like"/>
    <property type="match status" value="1"/>
</dbReference>
<comment type="caution">
    <text evidence="3">The sequence shown here is derived from an EMBL/GenBank/DDBJ whole genome shotgun (WGS) entry which is preliminary data.</text>
</comment>
<sequence length="162" mass="18215">MSTNLWVRLTECILAEAEAMETLIKILQTQRSAVAEVDSQDLRHQTDAMNEAIRRLEEVRNVREDLFESAFGNDALDPDGIEERIGGVVPADFRTAWSELSVVAKRASRELRINHRVLTRARSTGEVFFQTLFAHLGMETPSYLQGEGGKSNRNSLLINKVA</sequence>
<feature type="coiled-coil region" evidence="2">
    <location>
        <begin position="39"/>
        <end position="69"/>
    </location>
</feature>
<keyword evidence="2" id="KW-0175">Coiled coil</keyword>
<dbReference type="Gene3D" id="1.20.58.300">
    <property type="entry name" value="FlgN-like"/>
    <property type="match status" value="1"/>
</dbReference>
<gene>
    <name evidence="3" type="ORF">HKN21_13250</name>
</gene>
<dbReference type="InterPro" id="IPR036679">
    <property type="entry name" value="FlgN-like_sf"/>
</dbReference>